<feature type="signal peptide" evidence="1">
    <location>
        <begin position="1"/>
        <end position="23"/>
    </location>
</feature>
<organism evidence="2 3">
    <name type="scientific">Actinidia chinensis var. chinensis</name>
    <name type="common">Chinese soft-hair kiwi</name>
    <dbReference type="NCBI Taxonomy" id="1590841"/>
    <lineage>
        <taxon>Eukaryota</taxon>
        <taxon>Viridiplantae</taxon>
        <taxon>Streptophyta</taxon>
        <taxon>Embryophyta</taxon>
        <taxon>Tracheophyta</taxon>
        <taxon>Spermatophyta</taxon>
        <taxon>Magnoliopsida</taxon>
        <taxon>eudicotyledons</taxon>
        <taxon>Gunneridae</taxon>
        <taxon>Pentapetalae</taxon>
        <taxon>asterids</taxon>
        <taxon>Ericales</taxon>
        <taxon>Actinidiaceae</taxon>
        <taxon>Actinidia</taxon>
    </lineage>
</organism>
<protein>
    <submittedName>
        <fullName evidence="2">Organ-specific protein</fullName>
    </submittedName>
</protein>
<evidence type="ECO:0000256" key="1">
    <source>
        <dbReference type="SAM" id="SignalP"/>
    </source>
</evidence>
<feature type="chain" id="PRO_5015335143" evidence="1">
    <location>
        <begin position="24"/>
        <end position="96"/>
    </location>
</feature>
<dbReference type="Proteomes" id="UP000241394">
    <property type="component" value="Chromosome LG6"/>
</dbReference>
<reference evidence="2 3" key="1">
    <citation type="submission" date="2017-07" db="EMBL/GenBank/DDBJ databases">
        <title>An improved, manually edited Actinidia chinensis var. chinensis (kiwifruit) genome highlights the challenges associated with draft genomes and gene prediction in plants.</title>
        <authorList>
            <person name="Pilkington S."/>
            <person name="Crowhurst R."/>
            <person name="Hilario E."/>
            <person name="Nardozza S."/>
            <person name="Fraser L."/>
            <person name="Peng Y."/>
            <person name="Gunaseelan K."/>
            <person name="Simpson R."/>
            <person name="Tahir J."/>
            <person name="Deroles S."/>
            <person name="Templeton K."/>
            <person name="Luo Z."/>
            <person name="Davy M."/>
            <person name="Cheng C."/>
            <person name="Mcneilage M."/>
            <person name="Scaglione D."/>
            <person name="Liu Y."/>
            <person name="Zhang Q."/>
            <person name="Datson P."/>
            <person name="De Silva N."/>
            <person name="Gardiner S."/>
            <person name="Bassett H."/>
            <person name="Chagne D."/>
            <person name="Mccallum J."/>
            <person name="Dzierzon H."/>
            <person name="Deng C."/>
            <person name="Wang Y.-Y."/>
            <person name="Barron N."/>
            <person name="Manako K."/>
            <person name="Bowen J."/>
            <person name="Foster T."/>
            <person name="Erridge Z."/>
            <person name="Tiffin H."/>
            <person name="Waite C."/>
            <person name="Davies K."/>
            <person name="Grierson E."/>
            <person name="Laing W."/>
            <person name="Kirk R."/>
            <person name="Chen X."/>
            <person name="Wood M."/>
            <person name="Montefiori M."/>
            <person name="Brummell D."/>
            <person name="Schwinn K."/>
            <person name="Catanach A."/>
            <person name="Fullerton C."/>
            <person name="Li D."/>
            <person name="Meiyalaghan S."/>
            <person name="Nieuwenhuizen N."/>
            <person name="Read N."/>
            <person name="Prakash R."/>
            <person name="Hunter D."/>
            <person name="Zhang H."/>
            <person name="Mckenzie M."/>
            <person name="Knabel M."/>
            <person name="Harris A."/>
            <person name="Allan A."/>
            <person name="Chen A."/>
            <person name="Janssen B."/>
            <person name="Plunkett B."/>
            <person name="Dwamena C."/>
            <person name="Voogd C."/>
            <person name="Leif D."/>
            <person name="Lafferty D."/>
            <person name="Souleyre E."/>
            <person name="Varkonyi-Gasic E."/>
            <person name="Gambi F."/>
            <person name="Hanley J."/>
            <person name="Yao J.-L."/>
            <person name="Cheung J."/>
            <person name="David K."/>
            <person name="Warren B."/>
            <person name="Marsh K."/>
            <person name="Snowden K."/>
            <person name="Lin-Wang K."/>
            <person name="Brian L."/>
            <person name="Martinez-Sanchez M."/>
            <person name="Wang M."/>
            <person name="Ileperuma N."/>
            <person name="Macnee N."/>
            <person name="Campin R."/>
            <person name="Mcatee P."/>
            <person name="Drummond R."/>
            <person name="Espley R."/>
            <person name="Ireland H."/>
            <person name="Wu R."/>
            <person name="Atkinson R."/>
            <person name="Karunairetnam S."/>
            <person name="Bulley S."/>
            <person name="Chunkath S."/>
            <person name="Hanley Z."/>
            <person name="Storey R."/>
            <person name="Thrimawithana A."/>
            <person name="Thomson S."/>
            <person name="David C."/>
            <person name="Testolin R."/>
        </authorList>
    </citation>
    <scope>NUCLEOTIDE SEQUENCE [LARGE SCALE GENOMIC DNA]</scope>
    <source>
        <strain evidence="3">cv. Red5</strain>
        <tissue evidence="2">Young leaf</tissue>
    </source>
</reference>
<dbReference type="PANTHER" id="PTHR33731:SF17">
    <property type="entry name" value="ORGAN-SPECIFIC PROTEIN P4-LIKE"/>
    <property type="match status" value="1"/>
</dbReference>
<dbReference type="FunCoup" id="A0A2R6RHC4">
    <property type="interactions" value="20"/>
</dbReference>
<sequence>MRALSAFFFLLSLLFLFLNVGDGRKDPAEYWRNVMGDELMPDAIKELVTEDPSPFSEGTKNSQYSSSETTKMDHFIKDFDTWPNFIIYHKHAEPKN</sequence>
<dbReference type="AlphaFoldDB" id="A0A2R6RHC4"/>
<reference evidence="3" key="2">
    <citation type="journal article" date="2018" name="BMC Genomics">
        <title>A manually annotated Actinidia chinensis var. chinensis (kiwifruit) genome highlights the challenges associated with draft genomes and gene prediction in plants.</title>
        <authorList>
            <person name="Pilkington S.M."/>
            <person name="Crowhurst R."/>
            <person name="Hilario E."/>
            <person name="Nardozza S."/>
            <person name="Fraser L."/>
            <person name="Peng Y."/>
            <person name="Gunaseelan K."/>
            <person name="Simpson R."/>
            <person name="Tahir J."/>
            <person name="Deroles S.C."/>
            <person name="Templeton K."/>
            <person name="Luo Z."/>
            <person name="Davy M."/>
            <person name="Cheng C."/>
            <person name="McNeilage M."/>
            <person name="Scaglione D."/>
            <person name="Liu Y."/>
            <person name="Zhang Q."/>
            <person name="Datson P."/>
            <person name="De Silva N."/>
            <person name="Gardiner S.E."/>
            <person name="Bassett H."/>
            <person name="Chagne D."/>
            <person name="McCallum J."/>
            <person name="Dzierzon H."/>
            <person name="Deng C."/>
            <person name="Wang Y.Y."/>
            <person name="Barron L."/>
            <person name="Manako K."/>
            <person name="Bowen J."/>
            <person name="Foster T.M."/>
            <person name="Erridge Z.A."/>
            <person name="Tiffin H."/>
            <person name="Waite C.N."/>
            <person name="Davies K.M."/>
            <person name="Grierson E.P."/>
            <person name="Laing W.A."/>
            <person name="Kirk R."/>
            <person name="Chen X."/>
            <person name="Wood M."/>
            <person name="Montefiori M."/>
            <person name="Brummell D.A."/>
            <person name="Schwinn K.E."/>
            <person name="Catanach A."/>
            <person name="Fullerton C."/>
            <person name="Li D."/>
            <person name="Meiyalaghan S."/>
            <person name="Nieuwenhuizen N."/>
            <person name="Read N."/>
            <person name="Prakash R."/>
            <person name="Hunter D."/>
            <person name="Zhang H."/>
            <person name="McKenzie M."/>
            <person name="Knabel M."/>
            <person name="Harris A."/>
            <person name="Allan A.C."/>
            <person name="Gleave A."/>
            <person name="Chen A."/>
            <person name="Janssen B.J."/>
            <person name="Plunkett B."/>
            <person name="Ampomah-Dwamena C."/>
            <person name="Voogd C."/>
            <person name="Leif D."/>
            <person name="Lafferty D."/>
            <person name="Souleyre E.J.F."/>
            <person name="Varkonyi-Gasic E."/>
            <person name="Gambi F."/>
            <person name="Hanley J."/>
            <person name="Yao J.L."/>
            <person name="Cheung J."/>
            <person name="David K.M."/>
            <person name="Warren B."/>
            <person name="Marsh K."/>
            <person name="Snowden K.C."/>
            <person name="Lin-Wang K."/>
            <person name="Brian L."/>
            <person name="Martinez-Sanchez M."/>
            <person name="Wang M."/>
            <person name="Ileperuma N."/>
            <person name="Macnee N."/>
            <person name="Campin R."/>
            <person name="McAtee P."/>
            <person name="Drummond R.S.M."/>
            <person name="Espley R.V."/>
            <person name="Ireland H.S."/>
            <person name="Wu R."/>
            <person name="Atkinson R.G."/>
            <person name="Karunairetnam S."/>
            <person name="Bulley S."/>
            <person name="Chunkath S."/>
            <person name="Hanley Z."/>
            <person name="Storey R."/>
            <person name="Thrimawithana A.H."/>
            <person name="Thomson S."/>
            <person name="David C."/>
            <person name="Testolin R."/>
            <person name="Huang H."/>
            <person name="Hellens R.P."/>
            <person name="Schaffer R.J."/>
        </authorList>
    </citation>
    <scope>NUCLEOTIDE SEQUENCE [LARGE SCALE GENOMIC DNA]</scope>
    <source>
        <strain evidence="3">cv. Red5</strain>
    </source>
</reference>
<dbReference type="STRING" id="1590841.A0A2R6RHC4"/>
<evidence type="ECO:0000313" key="2">
    <source>
        <dbReference type="EMBL" id="PSS29411.1"/>
    </source>
</evidence>
<gene>
    <name evidence="2" type="ORF">CEY00_Acc07027</name>
</gene>
<evidence type="ECO:0000313" key="3">
    <source>
        <dbReference type="Proteomes" id="UP000241394"/>
    </source>
</evidence>
<dbReference type="Gramene" id="PSS29411">
    <property type="protein sequence ID" value="PSS29411"/>
    <property type="gene ID" value="CEY00_Acc07027"/>
</dbReference>
<dbReference type="OrthoDB" id="1734141at2759"/>
<dbReference type="PANTHER" id="PTHR33731">
    <property type="entry name" value="PROTEIN, PUTATIVE-RELATED"/>
    <property type="match status" value="1"/>
</dbReference>
<dbReference type="InParanoid" id="A0A2R6RHC4"/>
<dbReference type="OMA" id="FHQDHED"/>
<keyword evidence="3" id="KW-1185">Reference proteome</keyword>
<keyword evidence="1" id="KW-0732">Signal</keyword>
<name>A0A2R6RHC4_ACTCC</name>
<dbReference type="InterPro" id="IPR024489">
    <property type="entry name" value="Organ_specific_prot"/>
</dbReference>
<proteinExistence type="predicted"/>
<dbReference type="Pfam" id="PF10950">
    <property type="entry name" value="Organ_specific"/>
    <property type="match status" value="1"/>
</dbReference>
<dbReference type="EMBL" id="NKQK01000006">
    <property type="protein sequence ID" value="PSS29411.1"/>
    <property type="molecule type" value="Genomic_DNA"/>
</dbReference>
<accession>A0A2R6RHC4</accession>
<comment type="caution">
    <text evidence="2">The sequence shown here is derived from an EMBL/GenBank/DDBJ whole genome shotgun (WGS) entry which is preliminary data.</text>
</comment>